<gene>
    <name evidence="1" type="ORF">LKD81_13350</name>
</gene>
<dbReference type="EMBL" id="JAJEQR010000045">
    <property type="protein sequence ID" value="MCC2231970.1"/>
    <property type="molecule type" value="Genomic_DNA"/>
</dbReference>
<dbReference type="RefSeq" id="WP_308454456.1">
    <property type="nucleotide sequence ID" value="NZ_JAJEQR010000045.1"/>
</dbReference>
<organism evidence="1 2">
    <name type="scientific">Hominifimenecus microfluidus</name>
    <dbReference type="NCBI Taxonomy" id="2885348"/>
    <lineage>
        <taxon>Bacteria</taxon>
        <taxon>Bacillati</taxon>
        <taxon>Bacillota</taxon>
        <taxon>Clostridia</taxon>
        <taxon>Lachnospirales</taxon>
        <taxon>Lachnospiraceae</taxon>
        <taxon>Hominifimenecus</taxon>
    </lineage>
</organism>
<keyword evidence="2" id="KW-1185">Reference proteome</keyword>
<accession>A0AAE3JG04</accession>
<evidence type="ECO:0000313" key="1">
    <source>
        <dbReference type="EMBL" id="MCC2231970.1"/>
    </source>
</evidence>
<name>A0AAE3JG04_9FIRM</name>
<protein>
    <submittedName>
        <fullName evidence="1">Uncharacterized protein</fullName>
    </submittedName>
</protein>
<sequence>MGKLKRKGQHKSLQRIWNIDTVSAREVAEVAQKIRDAKPHTKVYIMTEDELKQAAHETHDMVVEKTAHDYREITGIWMLAAFCLYFSKYENLNADEITERLVKITDIAHDIDTTYQYIQDVLALVYEETGVDLQ</sequence>
<dbReference type="Proteomes" id="UP001198182">
    <property type="component" value="Unassembled WGS sequence"/>
</dbReference>
<dbReference type="AlphaFoldDB" id="A0AAE3JG04"/>
<comment type="caution">
    <text evidence="1">The sequence shown here is derived from an EMBL/GenBank/DDBJ whole genome shotgun (WGS) entry which is preliminary data.</text>
</comment>
<reference evidence="1" key="1">
    <citation type="submission" date="2021-10" db="EMBL/GenBank/DDBJ databases">
        <title>Anaerobic single-cell dispensing facilitates the cultivation of human gut bacteria.</title>
        <authorList>
            <person name="Afrizal A."/>
        </authorList>
    </citation>
    <scope>NUCLEOTIDE SEQUENCE</scope>
    <source>
        <strain evidence="1">CLA-AA-H215</strain>
    </source>
</reference>
<evidence type="ECO:0000313" key="2">
    <source>
        <dbReference type="Proteomes" id="UP001198182"/>
    </source>
</evidence>
<proteinExistence type="predicted"/>